<dbReference type="InterPro" id="IPR039261">
    <property type="entry name" value="FNR_nucleotide-bd"/>
</dbReference>
<evidence type="ECO:0000256" key="8">
    <source>
        <dbReference type="ARBA" id="ARBA00022982"/>
    </source>
</evidence>
<dbReference type="CDD" id="cd06218">
    <property type="entry name" value="DHOD_e_trans"/>
    <property type="match status" value="1"/>
</dbReference>
<evidence type="ECO:0000256" key="10">
    <source>
        <dbReference type="ARBA" id="ARBA00023014"/>
    </source>
</evidence>
<comment type="cofactor">
    <cofactor evidence="11 12">
        <name>FAD</name>
        <dbReference type="ChEBI" id="CHEBI:57692"/>
    </cofactor>
    <text evidence="11 12">Binds 1 FAD per subunit.</text>
</comment>
<feature type="binding site" evidence="11 12">
    <location>
        <begin position="78"/>
        <end position="79"/>
    </location>
    <ligand>
        <name>FAD</name>
        <dbReference type="ChEBI" id="CHEBI:57692"/>
    </ligand>
</feature>
<evidence type="ECO:0000313" key="15">
    <source>
        <dbReference type="EMBL" id="PIZ35262.1"/>
    </source>
</evidence>
<dbReference type="GO" id="GO:0044205">
    <property type="term" value="P:'de novo' UMP biosynthetic process"/>
    <property type="evidence" value="ECO:0007669"/>
    <property type="project" value="UniProtKB-UniRule"/>
</dbReference>
<dbReference type="HAMAP" id="MF_01211">
    <property type="entry name" value="DHODB_Fe_S_bind"/>
    <property type="match status" value="1"/>
</dbReference>
<proteinExistence type="inferred from homology"/>
<dbReference type="GO" id="GO:0046872">
    <property type="term" value="F:metal ion binding"/>
    <property type="evidence" value="ECO:0007669"/>
    <property type="project" value="UniProtKB-KW"/>
</dbReference>
<evidence type="ECO:0000256" key="5">
    <source>
        <dbReference type="ARBA" id="ARBA00022723"/>
    </source>
</evidence>
<evidence type="ECO:0000256" key="3">
    <source>
        <dbReference type="ARBA" id="ARBA00022630"/>
    </source>
</evidence>
<evidence type="ECO:0000256" key="13">
    <source>
        <dbReference type="PIRSR" id="PIRSR006816-2"/>
    </source>
</evidence>
<dbReference type="PANTHER" id="PTHR43513:SF3">
    <property type="entry name" value="DIHYDROOROTATE DEHYDROGENASE B (NAD(+)), ELECTRON TRANSFER SUBUNIT-RELATED"/>
    <property type="match status" value="1"/>
</dbReference>
<keyword evidence="5 11" id="KW-0479">Metal-binding</keyword>
<dbReference type="PANTHER" id="PTHR43513">
    <property type="entry name" value="DIHYDROOROTATE DEHYDROGENASE B (NAD(+)), ELECTRON TRANSFER SUBUNIT"/>
    <property type="match status" value="1"/>
</dbReference>
<comment type="subunit">
    <text evidence="11">Heterotetramer of 2 PyrK and 2 PyrD type B subunits.</text>
</comment>
<evidence type="ECO:0000259" key="14">
    <source>
        <dbReference type="PROSITE" id="PS51384"/>
    </source>
</evidence>
<dbReference type="InterPro" id="IPR001433">
    <property type="entry name" value="OxRdtase_FAD/NAD-bd"/>
</dbReference>
<dbReference type="Pfam" id="PF10418">
    <property type="entry name" value="DHODB_Fe-S_bind"/>
    <property type="match status" value="1"/>
</dbReference>
<dbReference type="GO" id="GO:0009055">
    <property type="term" value="F:electron transfer activity"/>
    <property type="evidence" value="ECO:0007669"/>
    <property type="project" value="UniProtKB-UniRule"/>
</dbReference>
<keyword evidence="7 11" id="KW-0665">Pyrimidine biosynthesis</keyword>
<evidence type="ECO:0000256" key="11">
    <source>
        <dbReference type="HAMAP-Rule" id="MF_01211"/>
    </source>
</evidence>
<keyword evidence="8 11" id="KW-0249">Electron transport</keyword>
<evidence type="ECO:0000256" key="12">
    <source>
        <dbReference type="PIRSR" id="PIRSR006816-1"/>
    </source>
</evidence>
<dbReference type="PROSITE" id="PS51384">
    <property type="entry name" value="FAD_FR"/>
    <property type="match status" value="1"/>
</dbReference>
<comment type="caution">
    <text evidence="15">The sequence shown here is derived from an EMBL/GenBank/DDBJ whole genome shotgun (WGS) entry which is preliminary data.</text>
</comment>
<feature type="domain" description="FAD-binding FR-type" evidence="14">
    <location>
        <begin position="3"/>
        <end position="103"/>
    </location>
</feature>
<evidence type="ECO:0000313" key="16">
    <source>
        <dbReference type="Proteomes" id="UP000230956"/>
    </source>
</evidence>
<comment type="similarity">
    <text evidence="1 11">Belongs to the PyrK family.</text>
</comment>
<feature type="binding site" evidence="11 12">
    <location>
        <begin position="71"/>
        <end position="73"/>
    </location>
    <ligand>
        <name>FAD</name>
        <dbReference type="ChEBI" id="CHEBI:57692"/>
    </ligand>
</feature>
<evidence type="ECO:0000256" key="1">
    <source>
        <dbReference type="ARBA" id="ARBA00006422"/>
    </source>
</evidence>
<comment type="pathway">
    <text evidence="11">Pyrimidine metabolism; UMP biosynthesis via de novo pathway; orotate from (S)-dihydroorotate (NAD(+) route): step 1/1.</text>
</comment>
<dbReference type="SUPFAM" id="SSF63380">
    <property type="entry name" value="Riboflavin synthase domain-like"/>
    <property type="match status" value="1"/>
</dbReference>
<accession>A0A2M7T5A9</accession>
<evidence type="ECO:0000256" key="6">
    <source>
        <dbReference type="ARBA" id="ARBA00022827"/>
    </source>
</evidence>
<comment type="cofactor">
    <cofactor evidence="13">
        <name>[2Fe-2S] cluster</name>
        <dbReference type="ChEBI" id="CHEBI:190135"/>
    </cofactor>
    <text evidence="13">Binds 1 [2Fe-2S] cluster per subunit.</text>
</comment>
<keyword evidence="10 11" id="KW-0411">Iron-sulfur</keyword>
<dbReference type="InterPro" id="IPR037117">
    <property type="entry name" value="Dihydroorotate_DH_ele_sf"/>
</dbReference>
<feature type="binding site" evidence="11 13">
    <location>
        <position position="233"/>
    </location>
    <ligand>
        <name>[2Fe-2S] cluster</name>
        <dbReference type="ChEBI" id="CHEBI:190135"/>
    </ligand>
</feature>
<evidence type="ECO:0000256" key="9">
    <source>
        <dbReference type="ARBA" id="ARBA00023004"/>
    </source>
</evidence>
<dbReference type="Gene3D" id="3.40.50.80">
    <property type="entry name" value="Nucleotide-binding domain of ferredoxin-NADP reductase (FNR) module"/>
    <property type="match status" value="1"/>
</dbReference>
<organism evidence="15 16">
    <name type="scientific">Candidatus Aquicultor secundus</name>
    <dbReference type="NCBI Taxonomy" id="1973895"/>
    <lineage>
        <taxon>Bacteria</taxon>
        <taxon>Bacillati</taxon>
        <taxon>Actinomycetota</taxon>
        <taxon>Candidatus Aquicultoria</taxon>
        <taxon>Candidatus Aquicultorales</taxon>
        <taxon>Candidatus Aquicultoraceae</taxon>
        <taxon>Candidatus Aquicultor</taxon>
    </lineage>
</organism>
<dbReference type="AlphaFoldDB" id="A0A2M7T5A9"/>
<dbReference type="Gene3D" id="2.10.240.10">
    <property type="entry name" value="Dihydroorotate dehydrogenase, electron transfer subunit"/>
    <property type="match status" value="1"/>
</dbReference>
<keyword evidence="3 11" id="KW-0285">Flavoprotein</keyword>
<dbReference type="UniPathway" id="UPA00070">
    <property type="reaction ID" value="UER00945"/>
</dbReference>
<dbReference type="InterPro" id="IPR012165">
    <property type="entry name" value="Cyt_c3_hydrogenase_gsu"/>
</dbReference>
<evidence type="ECO:0000256" key="7">
    <source>
        <dbReference type="ARBA" id="ARBA00022975"/>
    </source>
</evidence>
<evidence type="ECO:0000256" key="4">
    <source>
        <dbReference type="ARBA" id="ARBA00022714"/>
    </source>
</evidence>
<name>A0A2M7T5A9_9ACTN</name>
<dbReference type="InterPro" id="IPR050353">
    <property type="entry name" value="PyrK_electron_transfer"/>
</dbReference>
<dbReference type="Proteomes" id="UP000230956">
    <property type="component" value="Unassembled WGS sequence"/>
</dbReference>
<protein>
    <recommendedName>
        <fullName evidence="11">Dihydroorotate dehydrogenase B (NAD(+)), electron transfer subunit</fullName>
    </recommendedName>
    <alternativeName>
        <fullName evidence="11">Dihydroorotate oxidase B, electron transfer subunit</fullName>
    </alternativeName>
</protein>
<feature type="binding site" evidence="11 13">
    <location>
        <position position="225"/>
    </location>
    <ligand>
        <name>[2Fe-2S] cluster</name>
        <dbReference type="ChEBI" id="CHEBI:190135"/>
    </ligand>
</feature>
<gene>
    <name evidence="11" type="primary">pyrK</name>
    <name evidence="15" type="ORF">COY37_10785</name>
</gene>
<dbReference type="InterPro" id="IPR017938">
    <property type="entry name" value="Riboflavin_synthase-like_b-brl"/>
</dbReference>
<dbReference type="InterPro" id="IPR023455">
    <property type="entry name" value="Dihydroorotate_DHASE_ETsu"/>
</dbReference>
<feature type="binding site" evidence="11 13">
    <location>
        <position position="245"/>
    </location>
    <ligand>
        <name>[2Fe-2S] cluster</name>
        <dbReference type="ChEBI" id="CHEBI:190135"/>
    </ligand>
</feature>
<keyword evidence="2 11" id="KW-0813">Transport</keyword>
<dbReference type="PIRSF" id="PIRSF006816">
    <property type="entry name" value="Cyc3_hyd_g"/>
    <property type="match status" value="1"/>
</dbReference>
<feature type="binding site" evidence="11 12">
    <location>
        <begin position="55"/>
        <end position="58"/>
    </location>
    <ligand>
        <name>FAD</name>
        <dbReference type="ChEBI" id="CHEBI:57692"/>
    </ligand>
</feature>
<reference evidence="16" key="1">
    <citation type="submission" date="2017-09" db="EMBL/GenBank/DDBJ databases">
        <title>Depth-based differentiation of microbial function through sediment-hosted aquifers and enrichment of novel symbionts in the deep terrestrial subsurface.</title>
        <authorList>
            <person name="Probst A.J."/>
            <person name="Ladd B."/>
            <person name="Jarett J.K."/>
            <person name="Geller-Mcgrath D.E."/>
            <person name="Sieber C.M.K."/>
            <person name="Emerson J.B."/>
            <person name="Anantharaman K."/>
            <person name="Thomas B.C."/>
            <person name="Malmstrom R."/>
            <person name="Stieglmeier M."/>
            <person name="Klingl A."/>
            <person name="Woyke T."/>
            <person name="Ryan C.M."/>
            <person name="Banfield J.F."/>
        </authorList>
    </citation>
    <scope>NUCLEOTIDE SEQUENCE [LARGE SCALE GENOMIC DNA]</scope>
</reference>
<comment type="function">
    <text evidence="11">Responsible for channeling the electrons from the oxidation of dihydroorotate from the FMN redox center in the PyrD type B subunit to the ultimate electron acceptor NAD(+).</text>
</comment>
<feature type="binding site" evidence="11 13">
    <location>
        <position position="230"/>
    </location>
    <ligand>
        <name>[2Fe-2S] cluster</name>
        <dbReference type="ChEBI" id="CHEBI:190135"/>
    </ligand>
</feature>
<dbReference type="SUPFAM" id="SSF52343">
    <property type="entry name" value="Ferredoxin reductase-like, C-terminal NADP-linked domain"/>
    <property type="match status" value="1"/>
</dbReference>
<dbReference type="InterPro" id="IPR019480">
    <property type="entry name" value="Dihydroorotate_DH_Fe-S-bd"/>
</dbReference>
<dbReference type="Gene3D" id="2.40.30.10">
    <property type="entry name" value="Translation factors"/>
    <property type="match status" value="1"/>
</dbReference>
<comment type="cofactor">
    <cofactor evidence="11">
        <name>[2Fe-2S] cluster</name>
        <dbReference type="ChEBI" id="CHEBI:190135"/>
    </cofactor>
    <text evidence="11">Binds 1 [2Fe-2S] cluster per subunit.</text>
</comment>
<dbReference type="EMBL" id="PFNG01000249">
    <property type="protein sequence ID" value="PIZ35262.1"/>
    <property type="molecule type" value="Genomic_DNA"/>
</dbReference>
<sequence>MEMFQVKADILSKEEVIPGVFSLTIVSPEISRNAKPGQFVHILCGSENDNFVLRRPFSIHRVVPGRAFEILFRVVGKGTEALSRAKIHESLDVIGPLGNSFTYSEKLESALLIAGGLGVAPLIFLAEELAERYVKLYPMIGAQEKAKLLCYIDFKRMGKKTYAATEDGSIGHQGTVVDLLNRTIHQIRPQVIYACGPKPMLRKIAETADEFGIDCQVSLEAKMACGIGVCLGCACVTKKGYKMVCKDGPVFNARDLVWDQDEVGRLPSGGCMCETQETQDSD</sequence>
<keyword evidence="9 11" id="KW-0408">Iron</keyword>
<keyword evidence="4 11" id="KW-0001">2Fe-2S</keyword>
<dbReference type="Pfam" id="PF00175">
    <property type="entry name" value="NAD_binding_1"/>
    <property type="match status" value="1"/>
</dbReference>
<dbReference type="InterPro" id="IPR017927">
    <property type="entry name" value="FAD-bd_FR_type"/>
</dbReference>
<keyword evidence="6 11" id="KW-0274">FAD</keyword>
<dbReference type="GO" id="GO:0051537">
    <property type="term" value="F:2 iron, 2 sulfur cluster binding"/>
    <property type="evidence" value="ECO:0007669"/>
    <property type="project" value="UniProtKB-KW"/>
</dbReference>
<dbReference type="GO" id="GO:0016491">
    <property type="term" value="F:oxidoreductase activity"/>
    <property type="evidence" value="ECO:0007669"/>
    <property type="project" value="InterPro"/>
</dbReference>
<evidence type="ECO:0000256" key="2">
    <source>
        <dbReference type="ARBA" id="ARBA00022448"/>
    </source>
</evidence>
<dbReference type="PRINTS" id="PR00409">
    <property type="entry name" value="PHDIOXRDTASE"/>
</dbReference>
<dbReference type="GO" id="GO:0050660">
    <property type="term" value="F:flavin adenine dinucleotide binding"/>
    <property type="evidence" value="ECO:0007669"/>
    <property type="project" value="InterPro"/>
</dbReference>